<dbReference type="Pfam" id="PF00884">
    <property type="entry name" value="Sulfatase"/>
    <property type="match status" value="1"/>
</dbReference>
<dbReference type="PANTHER" id="PTHR42693">
    <property type="entry name" value="ARYLSULFATASE FAMILY MEMBER"/>
    <property type="match status" value="1"/>
</dbReference>
<name>A0A1L9NUM4_9RHOB</name>
<keyword evidence="2" id="KW-0479">Metal-binding</keyword>
<dbReference type="InterPro" id="IPR050738">
    <property type="entry name" value="Sulfatase"/>
</dbReference>
<evidence type="ECO:0000256" key="3">
    <source>
        <dbReference type="ARBA" id="ARBA00022801"/>
    </source>
</evidence>
<dbReference type="Gene3D" id="3.40.720.10">
    <property type="entry name" value="Alkaline Phosphatase, subunit A"/>
    <property type="match status" value="1"/>
</dbReference>
<dbReference type="Gene3D" id="3.30.1120.10">
    <property type="match status" value="1"/>
</dbReference>
<protein>
    <submittedName>
        <fullName evidence="6">Arylsulfatase</fullName>
        <ecNumber evidence="6">3.1.6.1</ecNumber>
    </submittedName>
</protein>
<feature type="domain" description="Sulfatase N-terminal" evidence="5">
    <location>
        <begin position="63"/>
        <end position="419"/>
    </location>
</feature>
<dbReference type="AlphaFoldDB" id="A0A1L9NUM4"/>
<gene>
    <name evidence="6" type="primary">atsA_2</name>
    <name evidence="6" type="ORF">PFRI_27520</name>
</gene>
<dbReference type="EC" id="3.1.6.1" evidence="6"/>
<dbReference type="RefSeq" id="WP_072631280.1">
    <property type="nucleotide sequence ID" value="NZ_MLCB01000159.1"/>
</dbReference>
<dbReference type="InterPro" id="IPR017850">
    <property type="entry name" value="Alkaline_phosphatase_core_sf"/>
</dbReference>
<dbReference type="PROSITE" id="PS00149">
    <property type="entry name" value="SULFATASE_2"/>
    <property type="match status" value="1"/>
</dbReference>
<dbReference type="STRING" id="696762.PFRI_27520"/>
<dbReference type="InterPro" id="IPR000917">
    <property type="entry name" value="Sulfatase_N"/>
</dbReference>
<dbReference type="EMBL" id="MLCB01000159">
    <property type="protein sequence ID" value="OJI92977.1"/>
    <property type="molecule type" value="Genomic_DNA"/>
</dbReference>
<dbReference type="SUPFAM" id="SSF53649">
    <property type="entry name" value="Alkaline phosphatase-like"/>
    <property type="match status" value="1"/>
</dbReference>
<evidence type="ECO:0000313" key="7">
    <source>
        <dbReference type="Proteomes" id="UP000184514"/>
    </source>
</evidence>
<evidence type="ECO:0000256" key="2">
    <source>
        <dbReference type="ARBA" id="ARBA00022723"/>
    </source>
</evidence>
<evidence type="ECO:0000256" key="4">
    <source>
        <dbReference type="ARBA" id="ARBA00022837"/>
    </source>
</evidence>
<reference evidence="6 7" key="1">
    <citation type="submission" date="2016-10" db="EMBL/GenBank/DDBJ databases">
        <title>Genome sequence of Planktotalea frisia SH6-1.</title>
        <authorList>
            <person name="Poehlein A."/>
            <person name="Bakenhus I."/>
            <person name="Voget S."/>
            <person name="Brinkhoff T."/>
            <person name="Simon M."/>
        </authorList>
    </citation>
    <scope>NUCLEOTIDE SEQUENCE [LARGE SCALE GENOMIC DNA]</scope>
    <source>
        <strain evidence="6 7">SH6-1</strain>
    </source>
</reference>
<dbReference type="Proteomes" id="UP000184514">
    <property type="component" value="Unassembled WGS sequence"/>
</dbReference>
<evidence type="ECO:0000259" key="5">
    <source>
        <dbReference type="Pfam" id="PF00884"/>
    </source>
</evidence>
<organism evidence="6 7">
    <name type="scientific">Planktotalea frisia</name>
    <dbReference type="NCBI Taxonomy" id="696762"/>
    <lineage>
        <taxon>Bacteria</taxon>
        <taxon>Pseudomonadati</taxon>
        <taxon>Pseudomonadota</taxon>
        <taxon>Alphaproteobacteria</taxon>
        <taxon>Rhodobacterales</taxon>
        <taxon>Paracoccaceae</taxon>
        <taxon>Planktotalea</taxon>
    </lineage>
</organism>
<evidence type="ECO:0000256" key="1">
    <source>
        <dbReference type="ARBA" id="ARBA00008779"/>
    </source>
</evidence>
<keyword evidence="3 6" id="KW-0378">Hydrolase</keyword>
<comment type="caution">
    <text evidence="6">The sequence shown here is derived from an EMBL/GenBank/DDBJ whole genome shotgun (WGS) entry which is preliminary data.</text>
</comment>
<accession>A0A1L9NUM4</accession>
<dbReference type="GO" id="GO:0004065">
    <property type="term" value="F:arylsulfatase activity"/>
    <property type="evidence" value="ECO:0007669"/>
    <property type="project" value="UniProtKB-EC"/>
</dbReference>
<dbReference type="GO" id="GO:0046872">
    <property type="term" value="F:metal ion binding"/>
    <property type="evidence" value="ECO:0007669"/>
    <property type="project" value="UniProtKB-KW"/>
</dbReference>
<comment type="similarity">
    <text evidence="1">Belongs to the sulfatase family.</text>
</comment>
<dbReference type="InterPro" id="IPR024607">
    <property type="entry name" value="Sulfatase_CS"/>
</dbReference>
<sequence>MWKKIILGAVALILVAGVVGYAKRMDILLYVVANRDLPETGPNRPITWEKGPEKTESLPADRPNIVFILLDDVGINDLSGFGEGITPTPNIARLAAKGAIFTNAYAGHANCAPSRAAILTGRDASSTGYDATPTPDGMGRMIAMIGNYNPMGRPEYIYDKAADAANPKFNSRGLPGSEITVAEVLRDTGYHTMHIGKWHLGRAEGMWPKDQGFDEDLMMASGLFLPVDDPNVVNAKLHFSPIDKFLWARVQYAVMQGGGDWFAPKGYLTDYFTDHAVRAIEANAGRPFFLYLAHWGAHTPLQATKEDYEAVGDTQPHRKRVYAGMMHSLDRSVGRIMDKLEAEGIADNTIVVLSSDNGAADYIGIDGVNAPYRGWKNTFFEGGLKIPMSVTWPGKIAPGTKIDTPVTHLDLMPTLVSAGGGALPKDRDINGHDMTPLWTGADRLARPDDAIHWGTADYRVVQAGGWKLQLNPSFDQGWLFNLNDDPTEQTNLIDEEPEKVAELTALIEAHWEGSQPLAQSVVAAPLAIDKHLAEEMVAGDAFVYWPN</sequence>
<proteinExistence type="inferred from homology"/>
<keyword evidence="7" id="KW-1185">Reference proteome</keyword>
<evidence type="ECO:0000313" key="6">
    <source>
        <dbReference type="EMBL" id="OJI92977.1"/>
    </source>
</evidence>
<dbReference type="PANTHER" id="PTHR42693:SF33">
    <property type="entry name" value="ARYLSULFATASE"/>
    <property type="match status" value="1"/>
</dbReference>
<dbReference type="OrthoDB" id="9803751at2"/>
<keyword evidence="4" id="KW-0106">Calcium</keyword>